<evidence type="ECO:0000256" key="2">
    <source>
        <dbReference type="ARBA" id="ARBA00022525"/>
    </source>
</evidence>
<feature type="region of interest" description="Disordered" evidence="4">
    <location>
        <begin position="1"/>
        <end position="29"/>
    </location>
</feature>
<evidence type="ECO:0000256" key="3">
    <source>
        <dbReference type="ARBA" id="ARBA00023026"/>
    </source>
</evidence>
<sequence length="1485" mass="164307">MRTPEEPSGLRQGPLSLPSGGGSIRGMGQTLSAIGPDGMAEMSLPLPMSAGRGYAPALGLTYSSGAGNGPFGIGWQMGTMSIRRRTSHGTPRYDSTDSFLGPDGEVLLVASDTEGQPDVRSANALQGVILDTRHTITRYQPRTERNFSKIEHWQPSDDTGAGFWLIRSADGQVHILGKTAQARISAPGNSTHVAQWLLEESMSAGGEHVYYEYYAEDDVGCSAAEKHAHPDTSAQRYLAIVHYGNIHPSDCLFVLSDTAPSSAGWLFVLVFDYGERAASIDAVPKFASSQPWLSRTDPFSRYEFGFEVRTRRLCRQVLAFHRLQTLAGVANGDDVPALVHRMVLQYDENPVVSMLVACRVLGHELDGRPVPMPPLEIDYQRFTPTAIWQPMRELENFDLPQRWQLVDLFGDGLAGVLYKDDHAWCYCAPQRQEGGAPDAITWRKSHMLPQIPVLNGMDTATLIDVNGDGRLEWLVTHPGLQGYHRVLPEGKWTHFTPLTALPVEYFHPRAQLADLMGAGFSDLVLIGPKSVRLYANERDGWTQGQTVIQSDGITLPIPGADACKLVAFSDVLGSGQPHLVEISADGVTCWPNLGLGRLGVPLKLPGFNQPTETFDPGRVFLADLDGSGAVDLIYAHSDHLQIYTNQSGNGFAAPQSLSLPDGARFDDTCLLQAADIQGLGVVSLVLTIPHPTPHHWRCDLSRNKPWLMSDVCNNMGAHTTLYYRSSVQFWLDEKAAANVDTPPVTNLPFPIHTLCRKELLDEITGNRLVTNMRFAHGVWDGNEREFRGFGRVEQFDTDMRACGDVSQRTAPSLTRSWFATGMPTVDERLADEFWHGDAQAFAGFSPRFTIWDTASGHDEPLTPSESARYWLSRAMKGQLLRSEVYGLDETGSEGIPYTVTESRLQLRLIASAETEQPAAWPSVVEIRSYQYERIGSDPQCSQQVQLALDAFGFPLQSVAIAYPRRPKPVDNPYPETLPDALLDNSYDAQQASVTLVRRTTRYHHLTSGETWRLGLPDCERSDVFTYESTRVPADGFSLEKLSGSESLIGAGRPFAFAGQQQVHYTMCQSEEPIAFPTSQALVAFTETAMLDDAALLAYDGVVAPEDLGPLLLECGYLRVPRLLGDGAENAVWAARRGYTDYGGAQQFWRPLRQRASLLTGVTTLTWDPHYCVVAGTRDAAGLTMQAAFDWRFLLPFKVTDSNNNQHHGALDALGRLVSRRFWGTEGGLPAGYSAPEDAPFTAPSSVDEALALTPGIPVAECFVIVPDSWMPNLSESQVSELDGEDASLWRDLRIAGVVSEDNRVCALARRRWKQQGTALDSWLAQAQRVPPHTLTLTTDRYDTDLAQQLRQQVTFSDGFGRVLQSSVRHEAGDAWQLAEDGSLVTGATGVPITAYSDFRWAVTGRVEYDNKGQVMRVYQPYFLNDWRYVRDDHARADAFADRQDYDPMGRLIRVVTAKGYLRRTQYYPWFVVKEDENDTEALEQR</sequence>
<dbReference type="Proteomes" id="UP000001812">
    <property type="component" value="Chromosome II"/>
</dbReference>
<dbReference type="GO" id="GO:0005576">
    <property type="term" value="C:extracellular region"/>
    <property type="evidence" value="ECO:0007669"/>
    <property type="project" value="UniProtKB-SubCell"/>
</dbReference>
<dbReference type="SUPFAM" id="SSF69318">
    <property type="entry name" value="Integrin alpha N-terminal domain"/>
    <property type="match status" value="1"/>
</dbReference>
<dbReference type="GO" id="GO:0005737">
    <property type="term" value="C:cytoplasm"/>
    <property type="evidence" value="ECO:0007669"/>
    <property type="project" value="InterPro"/>
</dbReference>
<dbReference type="Pfam" id="PF12256">
    <property type="entry name" value="TcdB_toxin_midN"/>
    <property type="match status" value="1"/>
</dbReference>
<dbReference type="InterPro" id="IPR022045">
    <property type="entry name" value="TcdB_toxin_mid/N"/>
</dbReference>
<dbReference type="InterPro" id="IPR022044">
    <property type="entry name" value="TcdB_toxin_mid/C"/>
</dbReference>
<protein>
    <submittedName>
        <fullName evidence="7">Insecticidal toxin complex protein</fullName>
    </submittedName>
</protein>
<accession>A0A0E1VV90</accession>
<reference evidence="7 8" key="2">
    <citation type="submission" date="2009-05" db="EMBL/GenBank/DDBJ databases">
        <authorList>
            <person name="Harkins D.M."/>
            <person name="DeShazer D."/>
            <person name="Woods D.E."/>
            <person name="Brinkac L.M."/>
            <person name="Brown K.A."/>
            <person name="Hung G.C."/>
            <person name="Tuanyok A."/>
            <person name="Zhang B."/>
            <person name="Nierman W.C."/>
        </authorList>
    </citation>
    <scope>NUCLEOTIDE SEQUENCE [LARGE SCALE GENOMIC DNA]</scope>
    <source>
        <strain evidence="7 8">1710a</strain>
    </source>
</reference>
<feature type="compositionally biased region" description="Low complexity" evidence="4">
    <location>
        <begin position="7"/>
        <end position="18"/>
    </location>
</feature>
<proteinExistence type="predicted"/>
<reference evidence="8" key="1">
    <citation type="submission" date="2007-08" db="EMBL/GenBank/DDBJ databases">
        <title>Annotation of Burkholderia pseudomallei 1710a.</title>
        <authorList>
            <person name="Harkins D.M."/>
            <person name="DeShazer D."/>
            <person name="Woods D.E."/>
            <person name="Brinkac L.M."/>
            <person name="Brown K.A."/>
            <person name="Hung G.C."/>
            <person name="Tuanyok A."/>
            <person name="Zhang B."/>
            <person name="Nierman W.C."/>
        </authorList>
    </citation>
    <scope>NUCLEOTIDE SEQUENCE [LARGE SCALE GENOMIC DNA]</scope>
    <source>
        <strain evidence="8">1710a</strain>
    </source>
</reference>
<evidence type="ECO:0000256" key="4">
    <source>
        <dbReference type="SAM" id="MobiDB-lite"/>
    </source>
</evidence>
<evidence type="ECO:0000313" key="7">
    <source>
        <dbReference type="EMBL" id="EET04039.1"/>
    </source>
</evidence>
<evidence type="ECO:0000256" key="1">
    <source>
        <dbReference type="ARBA" id="ARBA00004613"/>
    </source>
</evidence>
<dbReference type="PRINTS" id="PR01341">
    <property type="entry name" value="SALSPVBPROT"/>
</dbReference>
<evidence type="ECO:0000259" key="6">
    <source>
        <dbReference type="Pfam" id="PF12256"/>
    </source>
</evidence>
<dbReference type="Pfam" id="PF12255">
    <property type="entry name" value="TcdB_toxin_midC"/>
    <property type="match status" value="1"/>
</dbReference>
<dbReference type="InterPro" id="IPR003284">
    <property type="entry name" value="Sal_SpvB"/>
</dbReference>
<dbReference type="RefSeq" id="WP_004528436.1">
    <property type="nucleotide sequence ID" value="NZ_CM000833.1"/>
</dbReference>
<organism evidence="7 8">
    <name type="scientific">Burkholderia pseudomallei 1710a</name>
    <dbReference type="NCBI Taxonomy" id="320371"/>
    <lineage>
        <taxon>Bacteria</taxon>
        <taxon>Pseudomonadati</taxon>
        <taxon>Pseudomonadota</taxon>
        <taxon>Betaproteobacteria</taxon>
        <taxon>Burkholderiales</taxon>
        <taxon>Burkholderiaceae</taxon>
        <taxon>Burkholderia</taxon>
        <taxon>pseudomallei group</taxon>
    </lineage>
</organism>
<dbReference type="EMBL" id="CM000833">
    <property type="protein sequence ID" value="EET04039.1"/>
    <property type="molecule type" value="Genomic_DNA"/>
</dbReference>
<dbReference type="Pfam" id="PF03534">
    <property type="entry name" value="SpvB"/>
    <property type="match status" value="1"/>
</dbReference>
<evidence type="ECO:0000259" key="5">
    <source>
        <dbReference type="Pfam" id="PF12255"/>
    </source>
</evidence>
<name>A0A0E1VV90_BURPE</name>
<comment type="subcellular location">
    <subcellularLocation>
        <location evidence="1">Secreted</location>
    </subcellularLocation>
</comment>
<keyword evidence="2" id="KW-0964">Secreted</keyword>
<feature type="domain" description="Insecticide toxin TcdB middle/C-terminal" evidence="5">
    <location>
        <begin position="870"/>
        <end position="1015"/>
    </location>
</feature>
<feature type="domain" description="Insecticide toxin TcdB middle/N-terminal" evidence="6">
    <location>
        <begin position="650"/>
        <end position="819"/>
    </location>
</feature>
<dbReference type="InterPro" id="IPR028994">
    <property type="entry name" value="Integrin_alpha_N"/>
</dbReference>
<dbReference type="HOGENOM" id="CLU_000672_0_0_4"/>
<evidence type="ECO:0000313" key="8">
    <source>
        <dbReference type="Proteomes" id="UP000001812"/>
    </source>
</evidence>
<gene>
    <name evidence="7" type="ORF">BURPS1710A_A0759</name>
</gene>
<keyword evidence="3" id="KW-0843">Virulence</keyword>